<reference evidence="2" key="1">
    <citation type="journal article" date="2014" name="Int. J. Syst. Evol. Microbiol.">
        <title>Complete genome sequence of Corynebacterium casei LMG S-19264T (=DSM 44701T), isolated from a smear-ripened cheese.</title>
        <authorList>
            <consortium name="US DOE Joint Genome Institute (JGI-PGF)"/>
            <person name="Walter F."/>
            <person name="Albersmeier A."/>
            <person name="Kalinowski J."/>
            <person name="Ruckert C."/>
        </authorList>
    </citation>
    <scope>NUCLEOTIDE SEQUENCE</scope>
    <source>
        <strain evidence="2">JCM 4477</strain>
    </source>
</reference>
<dbReference type="AlphaFoldDB" id="A0A919DVE4"/>
<dbReference type="EMBL" id="BNBI01000001">
    <property type="protein sequence ID" value="GHE84904.1"/>
    <property type="molecule type" value="Genomic_DNA"/>
</dbReference>
<comment type="caution">
    <text evidence="2">The sequence shown here is derived from an EMBL/GenBank/DDBJ whole genome shotgun (WGS) entry which is preliminary data.</text>
</comment>
<evidence type="ECO:0000313" key="3">
    <source>
        <dbReference type="Proteomes" id="UP000630718"/>
    </source>
</evidence>
<sequence length="356" mass="37751">MTDPTRTPYCHKIRYGISGAPTLTGDEMQGSHAPGVGMSPRMIEVVHSAARDGRPAAVMVSVTGEWTVDGRPGSGEVTAHFEGDPSGWPVWLAEEARGALAAVPVPSVDRAALRQRVAAALAREDAHNAGYDHGFVGSYGADEETDGFVDAVLDAVLPAPADRAAVLRWAADRLWALANRTTERGQGVLWAAEWLRRMAAEAQPVHVCKPGANSYYCPTSGQTESDCHGGFTTCCDRPDLHQPTAEAQPATPDTEPAPQCTAGLLPATSERVDRCVRHGKHDSHVTASGVRWGKGSNDEPAGSAAKPETDTPTETVHDCPPPGSSRTPCCNRLPWELPLTDRISSEKPATCSGRPS</sequence>
<protein>
    <submittedName>
        <fullName evidence="2">Uncharacterized protein</fullName>
    </submittedName>
</protein>
<organism evidence="2 3">
    <name type="scientific">Streptomyces fumanus</name>
    <dbReference type="NCBI Taxonomy" id="67302"/>
    <lineage>
        <taxon>Bacteria</taxon>
        <taxon>Bacillati</taxon>
        <taxon>Actinomycetota</taxon>
        <taxon>Actinomycetes</taxon>
        <taxon>Kitasatosporales</taxon>
        <taxon>Streptomycetaceae</taxon>
        <taxon>Streptomyces</taxon>
    </lineage>
</organism>
<dbReference type="RefSeq" id="WP_190202395.1">
    <property type="nucleotide sequence ID" value="NZ_BNBI01000001.1"/>
</dbReference>
<proteinExistence type="predicted"/>
<reference evidence="2" key="2">
    <citation type="submission" date="2020-09" db="EMBL/GenBank/DDBJ databases">
        <authorList>
            <person name="Sun Q."/>
            <person name="Ohkuma M."/>
        </authorList>
    </citation>
    <scope>NUCLEOTIDE SEQUENCE</scope>
    <source>
        <strain evidence="2">JCM 4477</strain>
    </source>
</reference>
<name>A0A919DVE4_9ACTN</name>
<gene>
    <name evidence="2" type="ORF">GCM10018772_05020</name>
</gene>
<accession>A0A919DVE4</accession>
<dbReference type="Proteomes" id="UP000630718">
    <property type="component" value="Unassembled WGS sequence"/>
</dbReference>
<feature type="region of interest" description="Disordered" evidence="1">
    <location>
        <begin position="242"/>
        <end position="262"/>
    </location>
</feature>
<feature type="region of interest" description="Disordered" evidence="1">
    <location>
        <begin position="278"/>
        <end position="330"/>
    </location>
</feature>
<keyword evidence="3" id="KW-1185">Reference proteome</keyword>
<evidence type="ECO:0000256" key="1">
    <source>
        <dbReference type="SAM" id="MobiDB-lite"/>
    </source>
</evidence>
<evidence type="ECO:0000313" key="2">
    <source>
        <dbReference type="EMBL" id="GHE84904.1"/>
    </source>
</evidence>